<dbReference type="Gene3D" id="3.10.20.620">
    <property type="match status" value="1"/>
</dbReference>
<proteinExistence type="predicted"/>
<dbReference type="InterPro" id="IPR042527">
    <property type="entry name" value="Atg5_UblA_dom_sf"/>
</dbReference>
<dbReference type="PANTHER" id="PTHR13040">
    <property type="entry name" value="AUTOPHAGY PROTEIN 5"/>
    <property type="match status" value="1"/>
</dbReference>
<sequence length="217" mass="24805">MDVEAMGREAQKYAWEGAIPLQIHLHESEVTTLPHPSPALVLAPRMGYLPLLLPLLKPHFSSTLPPGVDTIWFEYKGLPLKWHIPTGVLFDLLCAEQERPWNLTSISGGGSKGVEVCHILFVEDTFIFCEASQEEVPSRSWIFMWFEANSSLKINLEKSGLIPMAMFLEEWVAKMGCRKGELLVLCLGLPLESHYKSRVGWHMIEERVHKRLVMWKR</sequence>
<comment type="caution">
    <text evidence="2">The sequence shown here is derived from an EMBL/GenBank/DDBJ whole genome shotgun (WGS) entry which is preliminary data.</text>
</comment>
<name>A0A438CBL2_VITVI</name>
<dbReference type="EMBL" id="QGNW01002355">
    <property type="protein sequence ID" value="RVW20569.1"/>
    <property type="molecule type" value="Genomic_DNA"/>
</dbReference>
<dbReference type="PANTHER" id="PTHR13040:SF2">
    <property type="entry name" value="AUTOPHAGY PROTEIN 5"/>
    <property type="match status" value="1"/>
</dbReference>
<dbReference type="Pfam" id="PF20638">
    <property type="entry name" value="ATG5_UblA"/>
    <property type="match status" value="1"/>
</dbReference>
<dbReference type="GO" id="GO:0006914">
    <property type="term" value="P:autophagy"/>
    <property type="evidence" value="ECO:0007669"/>
    <property type="project" value="InterPro"/>
</dbReference>
<dbReference type="GO" id="GO:0005737">
    <property type="term" value="C:cytoplasm"/>
    <property type="evidence" value="ECO:0007669"/>
    <property type="project" value="InterPro"/>
</dbReference>
<evidence type="ECO:0000313" key="3">
    <source>
        <dbReference type="Proteomes" id="UP000288805"/>
    </source>
</evidence>
<evidence type="ECO:0000259" key="1">
    <source>
        <dbReference type="Pfam" id="PF20638"/>
    </source>
</evidence>
<dbReference type="FunFam" id="3.10.20.620:FF:000002">
    <property type="entry name" value="Autophagy protein 5"/>
    <property type="match status" value="1"/>
</dbReference>
<dbReference type="InterPro" id="IPR007239">
    <property type="entry name" value="Atg5"/>
</dbReference>
<dbReference type="Proteomes" id="UP000288805">
    <property type="component" value="Unassembled WGS sequence"/>
</dbReference>
<organism evidence="2 3">
    <name type="scientific">Vitis vinifera</name>
    <name type="common">Grape</name>
    <dbReference type="NCBI Taxonomy" id="29760"/>
    <lineage>
        <taxon>Eukaryota</taxon>
        <taxon>Viridiplantae</taxon>
        <taxon>Streptophyta</taxon>
        <taxon>Embryophyta</taxon>
        <taxon>Tracheophyta</taxon>
        <taxon>Spermatophyta</taxon>
        <taxon>Magnoliopsida</taxon>
        <taxon>eudicotyledons</taxon>
        <taxon>Gunneridae</taxon>
        <taxon>Pentapetalae</taxon>
        <taxon>rosids</taxon>
        <taxon>Vitales</taxon>
        <taxon>Vitaceae</taxon>
        <taxon>Viteae</taxon>
        <taxon>Vitis</taxon>
    </lineage>
</organism>
<evidence type="ECO:0000313" key="2">
    <source>
        <dbReference type="EMBL" id="RVW20569.1"/>
    </source>
</evidence>
<reference evidence="2 3" key="1">
    <citation type="journal article" date="2018" name="PLoS Genet.">
        <title>Population sequencing reveals clonal diversity and ancestral inbreeding in the grapevine cultivar Chardonnay.</title>
        <authorList>
            <person name="Roach M.J."/>
            <person name="Johnson D.L."/>
            <person name="Bohlmann J."/>
            <person name="van Vuuren H.J."/>
            <person name="Jones S.J."/>
            <person name="Pretorius I.S."/>
            <person name="Schmidt S.A."/>
            <person name="Borneman A.R."/>
        </authorList>
    </citation>
    <scope>NUCLEOTIDE SEQUENCE [LARGE SCALE GENOMIC DNA]</scope>
    <source>
        <strain evidence="3">cv. Chardonnay</strain>
        <tissue evidence="2">Leaf</tissue>
    </source>
</reference>
<accession>A0A438CBL2</accession>
<gene>
    <name evidence="2" type="primary">ATG5_1</name>
    <name evidence="2" type="ORF">CK203_111761</name>
</gene>
<dbReference type="AlphaFoldDB" id="A0A438CBL2"/>
<protein>
    <submittedName>
        <fullName evidence="2">Autophagy protein 5</fullName>
    </submittedName>
</protein>
<dbReference type="InterPro" id="IPR048939">
    <property type="entry name" value="ATG5_UblA"/>
</dbReference>
<feature type="domain" description="Autophagy protein ATG5 UblA" evidence="1">
    <location>
        <begin position="15"/>
        <end position="104"/>
    </location>
</feature>